<evidence type="ECO:0000256" key="1">
    <source>
        <dbReference type="SAM" id="Phobius"/>
    </source>
</evidence>
<keyword evidence="1" id="KW-0472">Membrane</keyword>
<feature type="transmembrane region" description="Helical" evidence="1">
    <location>
        <begin position="217"/>
        <end position="235"/>
    </location>
</feature>
<evidence type="ECO:0000313" key="3">
    <source>
        <dbReference type="EMBL" id="KKP72974.1"/>
    </source>
</evidence>
<organism evidence="3 4">
    <name type="scientific">Candidatus Roizmanbacteria bacterium GW2011_GWA2_35_19</name>
    <dbReference type="NCBI Taxonomy" id="1618478"/>
    <lineage>
        <taxon>Bacteria</taxon>
        <taxon>Candidatus Roizmaniibacteriota</taxon>
    </lineage>
</organism>
<feature type="domain" description="EamA" evidence="2">
    <location>
        <begin position="155"/>
        <end position="287"/>
    </location>
</feature>
<reference evidence="3 4" key="1">
    <citation type="journal article" date="2015" name="Nature">
        <title>rRNA introns, odd ribosomes, and small enigmatic genomes across a large radiation of phyla.</title>
        <authorList>
            <person name="Brown C.T."/>
            <person name="Hug L.A."/>
            <person name="Thomas B.C."/>
            <person name="Sharon I."/>
            <person name="Castelle C.J."/>
            <person name="Singh A."/>
            <person name="Wilkins M.J."/>
            <person name="Williams K.H."/>
            <person name="Banfield J.F."/>
        </authorList>
    </citation>
    <scope>NUCLEOTIDE SEQUENCE [LARGE SCALE GENOMIC DNA]</scope>
</reference>
<feature type="transmembrane region" description="Helical" evidence="1">
    <location>
        <begin position="188"/>
        <end position="205"/>
    </location>
</feature>
<feature type="transmembrane region" description="Helical" evidence="1">
    <location>
        <begin position="12"/>
        <end position="30"/>
    </location>
</feature>
<dbReference type="InterPro" id="IPR037185">
    <property type="entry name" value="EmrE-like"/>
</dbReference>
<evidence type="ECO:0000259" key="2">
    <source>
        <dbReference type="Pfam" id="PF00892"/>
    </source>
</evidence>
<keyword evidence="1" id="KW-1133">Transmembrane helix</keyword>
<feature type="transmembrane region" description="Helical" evidence="1">
    <location>
        <begin position="247"/>
        <end position="267"/>
    </location>
</feature>
<feature type="transmembrane region" description="Helical" evidence="1">
    <location>
        <begin position="73"/>
        <end position="91"/>
    </location>
</feature>
<dbReference type="Proteomes" id="UP000034457">
    <property type="component" value="Unassembled WGS sequence"/>
</dbReference>
<comment type="caution">
    <text evidence="3">The sequence shown here is derived from an EMBL/GenBank/DDBJ whole genome shotgun (WGS) entry which is preliminary data.</text>
</comment>
<accession>A0A0G0BU27</accession>
<dbReference type="GO" id="GO:0016020">
    <property type="term" value="C:membrane"/>
    <property type="evidence" value="ECO:0007669"/>
    <property type="project" value="InterPro"/>
</dbReference>
<feature type="transmembrane region" description="Helical" evidence="1">
    <location>
        <begin position="273"/>
        <end position="290"/>
    </location>
</feature>
<dbReference type="SUPFAM" id="SSF103481">
    <property type="entry name" value="Multidrug resistance efflux transporter EmrE"/>
    <property type="match status" value="2"/>
</dbReference>
<proteinExistence type="predicted"/>
<dbReference type="PATRIC" id="fig|1618478.3.peg.424"/>
<feature type="transmembrane region" description="Helical" evidence="1">
    <location>
        <begin position="129"/>
        <end position="147"/>
    </location>
</feature>
<name>A0A0G0BU27_9BACT</name>
<dbReference type="STRING" id="1618478.UR68_C0010G0009"/>
<feature type="transmembrane region" description="Helical" evidence="1">
    <location>
        <begin position="97"/>
        <end position="117"/>
    </location>
</feature>
<gene>
    <name evidence="3" type="ORF">UR68_C0010G0009</name>
</gene>
<feature type="transmembrane region" description="Helical" evidence="1">
    <location>
        <begin position="159"/>
        <end position="176"/>
    </location>
</feature>
<sequence length="293" mass="33072">MLKFSQKQKGIISLVGLAFTYASFGFFTRYLSVSFGFFQQLYLRILAGLIIGFIIFGRNFNFSKLKKTTKMEWVLIIFRAVAYYLLGAALFNKAVLLTKISTVAFIGSIPMTAILGFTIMREKTSLKKIGYIALSFIGVMVISIQNISDIFSWGRGETLALMSCFFASLSIVFRKYQTKLLNNIEITQLQLFFAFIAILISSFLVKEGLPLSNWSYGVVFMIILSGLANVLMIFFTNYGFEHVKTSIASNILTLEMFFAVIFGFLIFKEIPTVKEIFGGALILFSVIKMNKLE</sequence>
<protein>
    <recommendedName>
        <fullName evidence="2">EamA domain-containing protein</fullName>
    </recommendedName>
</protein>
<dbReference type="AlphaFoldDB" id="A0A0G0BU27"/>
<evidence type="ECO:0000313" key="4">
    <source>
        <dbReference type="Proteomes" id="UP000034457"/>
    </source>
</evidence>
<feature type="transmembrane region" description="Helical" evidence="1">
    <location>
        <begin position="42"/>
        <end position="61"/>
    </location>
</feature>
<keyword evidence="1" id="KW-0812">Transmembrane</keyword>
<dbReference type="InterPro" id="IPR000620">
    <property type="entry name" value="EamA_dom"/>
</dbReference>
<dbReference type="PANTHER" id="PTHR22911">
    <property type="entry name" value="ACYL-MALONYL CONDENSING ENZYME-RELATED"/>
    <property type="match status" value="1"/>
</dbReference>
<dbReference type="Pfam" id="PF00892">
    <property type="entry name" value="EamA"/>
    <property type="match status" value="2"/>
</dbReference>
<dbReference type="EMBL" id="LBQC01000010">
    <property type="protein sequence ID" value="KKP72974.1"/>
    <property type="molecule type" value="Genomic_DNA"/>
</dbReference>
<feature type="domain" description="EamA" evidence="2">
    <location>
        <begin position="9"/>
        <end position="143"/>
    </location>
</feature>